<keyword evidence="6" id="KW-1185">Reference proteome</keyword>
<dbReference type="InterPro" id="IPR000182">
    <property type="entry name" value="GNAT_dom"/>
</dbReference>
<dbReference type="Pfam" id="PF13302">
    <property type="entry name" value="Acetyltransf_3"/>
    <property type="match status" value="1"/>
</dbReference>
<evidence type="ECO:0000313" key="6">
    <source>
        <dbReference type="Proteomes" id="UP000516421"/>
    </source>
</evidence>
<name>A0A7H2BK62_9MICC</name>
<accession>A0A7H2BK62</accession>
<dbReference type="Gene3D" id="3.40.630.30">
    <property type="match status" value="1"/>
</dbReference>
<evidence type="ECO:0000256" key="2">
    <source>
        <dbReference type="ARBA" id="ARBA00023315"/>
    </source>
</evidence>
<dbReference type="SUPFAM" id="SSF55729">
    <property type="entry name" value="Acyl-CoA N-acyltransferases (Nat)"/>
    <property type="match status" value="1"/>
</dbReference>
<keyword evidence="2" id="KW-0012">Acyltransferase</keyword>
<dbReference type="InterPro" id="IPR016181">
    <property type="entry name" value="Acyl_CoA_acyltransferase"/>
</dbReference>
<dbReference type="InterPro" id="IPR051531">
    <property type="entry name" value="N-acetyltransferase"/>
</dbReference>
<dbReference type="PROSITE" id="PS51186">
    <property type="entry name" value="GNAT"/>
    <property type="match status" value="1"/>
</dbReference>
<dbReference type="RefSeq" id="WP_190617647.1">
    <property type="nucleotide sequence ID" value="NZ_CP061538.1"/>
</dbReference>
<gene>
    <name evidence="5" type="ORF">IDM48_00935</name>
</gene>
<dbReference type="InterPro" id="IPR029068">
    <property type="entry name" value="Glyas_Bleomycin-R_OHBP_Dase"/>
</dbReference>
<protein>
    <submittedName>
        <fullName evidence="5">GNAT family N-acetyltransferase</fullName>
    </submittedName>
</protein>
<dbReference type="Proteomes" id="UP000516421">
    <property type="component" value="Chromosome"/>
</dbReference>
<dbReference type="AlphaFoldDB" id="A0A7H2BK62"/>
<evidence type="ECO:0000256" key="1">
    <source>
        <dbReference type="ARBA" id="ARBA00022679"/>
    </source>
</evidence>
<evidence type="ECO:0000259" key="4">
    <source>
        <dbReference type="PROSITE" id="PS51186"/>
    </source>
</evidence>
<evidence type="ECO:0000256" key="3">
    <source>
        <dbReference type="ARBA" id="ARBA00038502"/>
    </source>
</evidence>
<feature type="domain" description="N-acetyltransferase" evidence="4">
    <location>
        <begin position="1"/>
        <end position="176"/>
    </location>
</feature>
<dbReference type="Gene3D" id="3.10.180.10">
    <property type="entry name" value="2,3-Dihydroxybiphenyl 1,2-Dioxygenase, domain 1"/>
    <property type="match status" value="1"/>
</dbReference>
<dbReference type="EMBL" id="CP061538">
    <property type="protein sequence ID" value="QNV40058.1"/>
    <property type="molecule type" value="Genomic_DNA"/>
</dbReference>
<reference evidence="5 6" key="1">
    <citation type="submission" date="2020-09" db="EMBL/GenBank/DDBJ databases">
        <title>Investigation of environmental microbe.</title>
        <authorList>
            <person name="Ou Y."/>
            <person name="Kang Q."/>
        </authorList>
    </citation>
    <scope>NUCLEOTIDE SEQUENCE [LARGE SCALE GENOMIC DNA]</scope>
    <source>
        <strain evidence="5 6">KJZ-9</strain>
    </source>
</reference>
<dbReference type="PANTHER" id="PTHR43792">
    <property type="entry name" value="GNAT FAMILY, PUTATIVE (AFU_ORTHOLOGUE AFUA_3G00765)-RELATED-RELATED"/>
    <property type="match status" value="1"/>
</dbReference>
<keyword evidence="1 5" id="KW-0808">Transferase</keyword>
<dbReference type="SUPFAM" id="SSF54593">
    <property type="entry name" value="Glyoxalase/Bleomycin resistance protein/Dihydroxybiphenyl dioxygenase"/>
    <property type="match status" value="1"/>
</dbReference>
<dbReference type="GO" id="GO:0016747">
    <property type="term" value="F:acyltransferase activity, transferring groups other than amino-acyl groups"/>
    <property type="evidence" value="ECO:0007669"/>
    <property type="project" value="InterPro"/>
</dbReference>
<dbReference type="KEGG" id="rama:IDM48_00935"/>
<dbReference type="PANTHER" id="PTHR43792:SF8">
    <property type="entry name" value="[RIBOSOMAL PROTEIN US5]-ALANINE N-ACETYLTRANSFERASE"/>
    <property type="match status" value="1"/>
</dbReference>
<proteinExistence type="inferred from homology"/>
<organism evidence="5 6">
    <name type="scientific">Rothia amarae</name>
    <dbReference type="NCBI Taxonomy" id="169480"/>
    <lineage>
        <taxon>Bacteria</taxon>
        <taxon>Bacillati</taxon>
        <taxon>Actinomycetota</taxon>
        <taxon>Actinomycetes</taxon>
        <taxon>Micrococcales</taxon>
        <taxon>Micrococcaceae</taxon>
        <taxon>Rothia</taxon>
    </lineage>
</organism>
<dbReference type="CDD" id="cd04301">
    <property type="entry name" value="NAT_SF"/>
    <property type="match status" value="1"/>
</dbReference>
<evidence type="ECO:0000313" key="5">
    <source>
        <dbReference type="EMBL" id="QNV40058.1"/>
    </source>
</evidence>
<comment type="similarity">
    <text evidence="3">Belongs to the acetyltransferase family. RimJ subfamily.</text>
</comment>
<sequence>MFLRWWRPDDAEALLEIYRQNSDMKRQMPALDSLTDAENFIQHHYLPAENHAVFCLEDGGKPAGCVAVEFTAHNDDGAWDRGWVSYWNAPLVRGRGLMKIAVRAVCDWALGEYSADSDSTLVDTELLGELNSPKLRRLELGYRTNNPASGKVAAAAGFTMEGIEREKFLYDGQTFDAVNAARLRGDILRVNNQTNALGSVPVASSVMVHHVELWTADFGSVLAEWSPLMNALGARVGAEWEKGISWKGADGSYLVLEESPDVRGGLCRTNPGMNHLALNVGSRKKLDEIRQNALGWGWQELFAEKYPHAGGDEHTALYLENSEGFEVELVVEN</sequence>